<comment type="subcellular location">
    <subcellularLocation>
        <location evidence="1">Golgi apparatus</location>
    </subcellularLocation>
</comment>
<dbReference type="InParanoid" id="A0A2P6NDK1"/>
<gene>
    <name evidence="7" type="ORF">PROFUN_03736</name>
</gene>
<keyword evidence="3" id="KW-0333">Golgi apparatus</keyword>
<dbReference type="Proteomes" id="UP000241769">
    <property type="component" value="Unassembled WGS sequence"/>
</dbReference>
<feature type="domain" description="TRAPPC10/Trs130 N-terminal" evidence="6">
    <location>
        <begin position="108"/>
        <end position="353"/>
    </location>
</feature>
<keyword evidence="2" id="KW-0813">Transport</keyword>
<reference evidence="7 8" key="1">
    <citation type="journal article" date="2018" name="Genome Biol. Evol.">
        <title>Multiple Roots of Fruiting Body Formation in Amoebozoa.</title>
        <authorList>
            <person name="Hillmann F."/>
            <person name="Forbes G."/>
            <person name="Novohradska S."/>
            <person name="Ferling I."/>
            <person name="Riege K."/>
            <person name="Groth M."/>
            <person name="Westermann M."/>
            <person name="Marz M."/>
            <person name="Spaller T."/>
            <person name="Winckler T."/>
            <person name="Schaap P."/>
            <person name="Glockner G."/>
        </authorList>
    </citation>
    <scope>NUCLEOTIDE SEQUENCE [LARGE SCALE GENOMIC DNA]</scope>
    <source>
        <strain evidence="7 8">Jena</strain>
    </source>
</reference>
<dbReference type="OrthoDB" id="18106at2759"/>
<accession>A0A2P6NDK1</accession>
<evidence type="ECO:0000259" key="6">
    <source>
        <dbReference type="Pfam" id="PF23036"/>
    </source>
</evidence>
<evidence type="ECO:0000259" key="5">
    <source>
        <dbReference type="Pfam" id="PF12584"/>
    </source>
</evidence>
<dbReference type="InterPro" id="IPR056913">
    <property type="entry name" value="TRAPPC10/Trs130_N"/>
</dbReference>
<evidence type="ECO:0000313" key="8">
    <source>
        <dbReference type="Proteomes" id="UP000241769"/>
    </source>
</evidence>
<organism evidence="7 8">
    <name type="scientific">Planoprotostelium fungivorum</name>
    <dbReference type="NCBI Taxonomy" id="1890364"/>
    <lineage>
        <taxon>Eukaryota</taxon>
        <taxon>Amoebozoa</taxon>
        <taxon>Evosea</taxon>
        <taxon>Variosea</taxon>
        <taxon>Cavosteliida</taxon>
        <taxon>Cavosteliaceae</taxon>
        <taxon>Planoprotostelium</taxon>
    </lineage>
</organism>
<dbReference type="AlphaFoldDB" id="A0A2P6NDK1"/>
<feature type="compositionally biased region" description="Polar residues" evidence="4">
    <location>
        <begin position="1"/>
        <end position="26"/>
    </location>
</feature>
<dbReference type="GO" id="GO:0034498">
    <property type="term" value="P:early endosome to Golgi transport"/>
    <property type="evidence" value="ECO:0007669"/>
    <property type="project" value="TreeGrafter"/>
</dbReference>
<evidence type="ECO:0000256" key="1">
    <source>
        <dbReference type="ARBA" id="ARBA00004555"/>
    </source>
</evidence>
<proteinExistence type="predicted"/>
<dbReference type="STRING" id="1890364.A0A2P6NDK1"/>
<dbReference type="InterPro" id="IPR022233">
    <property type="entry name" value="TRAPPC10/Trs130_C"/>
</dbReference>
<dbReference type="Pfam" id="PF12584">
    <property type="entry name" value="TRAPPC10"/>
    <property type="match status" value="1"/>
</dbReference>
<dbReference type="Pfam" id="PF23036">
    <property type="entry name" value="TRAPPC10_1st"/>
    <property type="match status" value="1"/>
</dbReference>
<keyword evidence="8" id="KW-1185">Reference proteome</keyword>
<protein>
    <recommendedName>
        <fullName evidence="9">Trafficking protein particle complex subunit 10</fullName>
    </recommendedName>
</protein>
<dbReference type="InterPro" id="IPR045126">
    <property type="entry name" value="TRAPPC10/Trs130"/>
</dbReference>
<dbReference type="GO" id="GO:0005829">
    <property type="term" value="C:cytosol"/>
    <property type="evidence" value="ECO:0007669"/>
    <property type="project" value="GOC"/>
</dbReference>
<evidence type="ECO:0000256" key="3">
    <source>
        <dbReference type="ARBA" id="ARBA00023034"/>
    </source>
</evidence>
<dbReference type="PANTHER" id="PTHR13251:SF3">
    <property type="entry name" value="TRAFFICKING PROTEIN PARTICLE COMPLEX SUBUNIT 10"/>
    <property type="match status" value="1"/>
</dbReference>
<evidence type="ECO:0008006" key="9">
    <source>
        <dbReference type="Google" id="ProtNLM"/>
    </source>
</evidence>
<dbReference type="FunCoup" id="A0A2P6NDK1">
    <property type="interactions" value="15"/>
</dbReference>
<feature type="domain" description="TRAPPC10/Trs130 C-terminal" evidence="5">
    <location>
        <begin position="1080"/>
        <end position="1144"/>
    </location>
</feature>
<dbReference type="EMBL" id="MDYQ01000111">
    <property type="protein sequence ID" value="PRP82046.1"/>
    <property type="molecule type" value="Genomic_DNA"/>
</dbReference>
<name>A0A2P6NDK1_9EUKA</name>
<feature type="region of interest" description="Disordered" evidence="4">
    <location>
        <begin position="403"/>
        <end position="436"/>
    </location>
</feature>
<dbReference type="GO" id="GO:0006891">
    <property type="term" value="P:intra-Golgi vesicle-mediated transport"/>
    <property type="evidence" value="ECO:0007669"/>
    <property type="project" value="TreeGrafter"/>
</dbReference>
<evidence type="ECO:0000256" key="4">
    <source>
        <dbReference type="SAM" id="MobiDB-lite"/>
    </source>
</evidence>
<feature type="region of interest" description="Disordered" evidence="4">
    <location>
        <begin position="1"/>
        <end position="45"/>
    </location>
</feature>
<sequence>MSEPNSSADSFTPNVGYTVSSVTGQTAAERPSGIGTPRQRLPSGATDLLVDSYETKNDSVTIGYAEETPGLWATLERAGLLQLGPLTKPWIPRSPLQFNEAPPGSVRLSFVPAEKTFTSMTPMSWYLRPSACLLFVQCEDAPDPKILGDKIREWTNDMNNKRLEWLIVDICISQKTTRSEIASKLVGTTYNKIIKGYPKERCCQVRVTEKNDQKWEELLVRLRECVLASFDAALQIQGECKRLMDSRLKPNWSFYDLFLLKEGLAFTYERVGMLNEASRQYHELDVALSEQRGTRNRFAQFGADEPSDEDGKLFDLKRKNFRSLIFDQKLSEFDLQQLIFARQAQLLMDRGSPGRAARRAMEFFQKMNSLFSHAAKPLSPSFVDAWTLNCALQIANQCEEKLNEMSKNNTKPVPDREAEEPSNESNAATEEEKNLEAETARRLAVMHYLVGDLYHTAARKLLRLGRMHGRLPRDDLVQYRSKTYREGKEAPAAFTAEEGIEGPRSASVREMLSSNAKFDKCYTEICQKAIQHYEQPTTDASRLRSILKVKEDLATLDVLRGRYERGGEGLEKIYKEYEKEGWHALSLNVLDKASTAYQLLQNKEKYLSIIVEKLSRDLQYHTTQEQKQFYMDEIFSLSTEPLSVNNCDPILHHSITMQTNKEFVLTSGTTLSLPCHLYSNFPKEVKLDRVFIVLTLKAALEQRLPTIRDSSNKEVDHVDTSIRLSVANVTLQPDRVHHLTFEEEVIHHGIYVLESFNVQIGKLILTESIKGEHAGFTFKVVPSKPTAHIEVKGSGGVLIWNNVQLLHVLVHTGEDTVQFGSVRVSNQQSNVQVQFPESDFIDIRVLNREGIADNQTQVQCHNGRDVPLPSPLLAGQTAEFFVPILGQYQVGQAERASTIVQLDLSYRKHTKETFLISHKLPVDFGFPFEIDYHIVALEKTMYLQILLQSTISSATRLKQYALTVPASFSVENEFKRKEDIVIEERQLASLLFQLEQKKASQDTSQTLELSTNYCMVDPNQHPLLLNSPLKSDYSFRKTFQVDIPKLSYHVQLNFPEETTVGAFLPLEFEISCIFSLCQGLRYEVVVDSSVWMLSGKKILSFQLKEGEKTSFSCRLLPLTSGFLPVPKVVLYNDVDGERIHDYKTFTANAHVQCRVGSPQTFVSALVEAVLPPS</sequence>
<evidence type="ECO:0000256" key="2">
    <source>
        <dbReference type="ARBA" id="ARBA00022448"/>
    </source>
</evidence>
<dbReference type="GO" id="GO:1990071">
    <property type="term" value="C:TRAPPII protein complex"/>
    <property type="evidence" value="ECO:0007669"/>
    <property type="project" value="InterPro"/>
</dbReference>
<evidence type="ECO:0000313" key="7">
    <source>
        <dbReference type="EMBL" id="PRP82046.1"/>
    </source>
</evidence>
<comment type="caution">
    <text evidence="7">The sequence shown here is derived from an EMBL/GenBank/DDBJ whole genome shotgun (WGS) entry which is preliminary data.</text>
</comment>
<dbReference type="PANTHER" id="PTHR13251">
    <property type="entry name" value="EPILEPSY HOLOPROSENCEPHALY CANDIDATE 1/TMEM1"/>
    <property type="match status" value="1"/>
</dbReference>